<feature type="transmembrane region" description="Helical" evidence="1">
    <location>
        <begin position="12"/>
        <end position="32"/>
    </location>
</feature>
<dbReference type="Proteomes" id="UP000014978">
    <property type="component" value="Unassembled WGS sequence"/>
</dbReference>
<gene>
    <name evidence="2" type="ORF">SLOPH_999</name>
</gene>
<dbReference type="AlphaFoldDB" id="S7XIJ2"/>
<sequence>PHDHWARRDSVLFIAPKIQVPSILQSLLYYLLPNFDSLISTLTSFPPNLIFLCILIQFFIVFVFTLYNNIIHLLLTKILYIIEITLSQASFELKKVFNNKNFGFYTFYYNFNIFYNAPPVKQCIHTIIVVFLL</sequence>
<feature type="transmembrane region" description="Helical" evidence="1">
    <location>
        <begin position="44"/>
        <end position="67"/>
    </location>
</feature>
<reference evidence="3" key="1">
    <citation type="journal article" date="2013" name="PLoS Genet.">
        <title>The genome of Spraguea lophii and the basis of host-microsporidian interactions.</title>
        <authorList>
            <person name="Campbell S.E."/>
            <person name="Williams T.A."/>
            <person name="Yousuf A."/>
            <person name="Soanes D.M."/>
            <person name="Paszkiewicz K.H."/>
            <person name="Williams B.A.P."/>
        </authorList>
    </citation>
    <scope>NUCLEOTIDE SEQUENCE [LARGE SCALE GENOMIC DNA]</scope>
    <source>
        <strain evidence="3">42_110</strain>
    </source>
</reference>
<name>S7XIJ2_SPRLO</name>
<dbReference type="HOGENOM" id="CLU_1911764_0_0_1"/>
<proteinExistence type="predicted"/>
<dbReference type="EMBL" id="ATCN01000525">
    <property type="protein sequence ID" value="EPR78854.1"/>
    <property type="molecule type" value="Genomic_DNA"/>
</dbReference>
<evidence type="ECO:0000313" key="3">
    <source>
        <dbReference type="Proteomes" id="UP000014978"/>
    </source>
</evidence>
<keyword evidence="1" id="KW-0812">Transmembrane</keyword>
<keyword evidence="3" id="KW-1185">Reference proteome</keyword>
<organism evidence="2 3">
    <name type="scientific">Spraguea lophii (strain 42_110)</name>
    <name type="common">Microsporidian parasite</name>
    <dbReference type="NCBI Taxonomy" id="1358809"/>
    <lineage>
        <taxon>Eukaryota</taxon>
        <taxon>Fungi</taxon>
        <taxon>Fungi incertae sedis</taxon>
        <taxon>Microsporidia</taxon>
        <taxon>Spragueidae</taxon>
        <taxon>Spraguea</taxon>
    </lineage>
</organism>
<protein>
    <submittedName>
        <fullName evidence="2">Uncharacterized protein</fullName>
    </submittedName>
</protein>
<dbReference type="VEuPathDB" id="MicrosporidiaDB:SLOPH_999"/>
<dbReference type="InParanoid" id="S7XIJ2"/>
<accession>S7XIJ2</accession>
<feature type="non-terminal residue" evidence="2">
    <location>
        <position position="1"/>
    </location>
</feature>
<comment type="caution">
    <text evidence="2">The sequence shown here is derived from an EMBL/GenBank/DDBJ whole genome shotgun (WGS) entry which is preliminary data.</text>
</comment>
<evidence type="ECO:0000313" key="2">
    <source>
        <dbReference type="EMBL" id="EPR78854.1"/>
    </source>
</evidence>
<evidence type="ECO:0000256" key="1">
    <source>
        <dbReference type="SAM" id="Phobius"/>
    </source>
</evidence>
<keyword evidence="1" id="KW-1133">Transmembrane helix</keyword>
<keyword evidence="1" id="KW-0472">Membrane</keyword>